<evidence type="ECO:0000313" key="7">
    <source>
        <dbReference type="EMBL" id="KAF9585306.1"/>
    </source>
</evidence>
<dbReference type="InterPro" id="IPR018499">
    <property type="entry name" value="Tetraspanin/Peripherin"/>
</dbReference>
<evidence type="ECO:0000256" key="6">
    <source>
        <dbReference type="SAM" id="Phobius"/>
    </source>
</evidence>
<feature type="compositionally biased region" description="Polar residues" evidence="5">
    <location>
        <begin position="134"/>
        <end position="150"/>
    </location>
</feature>
<evidence type="ECO:0008006" key="9">
    <source>
        <dbReference type="Google" id="ProtNLM"/>
    </source>
</evidence>
<dbReference type="GO" id="GO:0016020">
    <property type="term" value="C:membrane"/>
    <property type="evidence" value="ECO:0007669"/>
    <property type="project" value="UniProtKB-SubCell"/>
</dbReference>
<dbReference type="Proteomes" id="UP000780801">
    <property type="component" value="Unassembled WGS sequence"/>
</dbReference>
<evidence type="ECO:0000256" key="4">
    <source>
        <dbReference type="ARBA" id="ARBA00023136"/>
    </source>
</evidence>
<comment type="subcellular location">
    <subcellularLocation>
        <location evidence="1">Membrane</location>
        <topology evidence="1">Multi-pass membrane protein</topology>
    </subcellularLocation>
</comment>
<feature type="region of interest" description="Disordered" evidence="5">
    <location>
        <begin position="134"/>
        <end position="193"/>
    </location>
</feature>
<feature type="region of interest" description="Disordered" evidence="5">
    <location>
        <begin position="1"/>
        <end position="115"/>
    </location>
</feature>
<reference evidence="7" key="1">
    <citation type="journal article" date="2020" name="Fungal Divers.">
        <title>Resolving the Mortierellaceae phylogeny through synthesis of multi-gene phylogenetics and phylogenomics.</title>
        <authorList>
            <person name="Vandepol N."/>
            <person name="Liber J."/>
            <person name="Desiro A."/>
            <person name="Na H."/>
            <person name="Kennedy M."/>
            <person name="Barry K."/>
            <person name="Grigoriev I.V."/>
            <person name="Miller A.N."/>
            <person name="O'Donnell K."/>
            <person name="Stajich J.E."/>
            <person name="Bonito G."/>
        </authorList>
    </citation>
    <scope>NUCLEOTIDE SEQUENCE</scope>
    <source>
        <strain evidence="7">KOD1015</strain>
    </source>
</reference>
<evidence type="ECO:0000256" key="2">
    <source>
        <dbReference type="ARBA" id="ARBA00022692"/>
    </source>
</evidence>
<protein>
    <recommendedName>
        <fullName evidence="9">Tetraspanin Tsp2</fullName>
    </recommendedName>
</protein>
<evidence type="ECO:0000313" key="8">
    <source>
        <dbReference type="Proteomes" id="UP000780801"/>
    </source>
</evidence>
<feature type="transmembrane region" description="Helical" evidence="6">
    <location>
        <begin position="380"/>
        <end position="403"/>
    </location>
</feature>
<dbReference type="OrthoDB" id="2156690at2759"/>
<sequence length="547" mass="60334">ASQYDPTLDADLYNYQQQQQQQQHRSSLDRARSQGGRNDFGTATRHSNVTPSEHSTSASATSAPAATTSGSAFSSTLTLNTAPGSFLGNTTSEKNVSLTDNESPVNEENGGEHSRRSYLPWSILKNRNSKTISQNGLDRAATSSIPTTEQLIEEKDAGTGVGSGSNNRDGRDSAERQASSTTPRRRHSRAASLASVASRLVSKASRASLDQFNYLRSGHFRSPSGLGSGATTGTQELNVVPSALYGGMGTDPALVREQQLLQQQGLGLGASGTDYRPTIGYNTIGYHGMDMNASTGTIVGAYQQSRQEDGRIQLEQEREYMSTRRLKTWTKSKIVLLLSNIILFCYSTLCTDVMIKSWTGAEWTKLYLDSGIMMVANRKLLFIMMTIGPFGIALSILGFFGIFTQNRKALTIYTVLLWPLFGLITSVGYISYRRVHVSLYQKLKNSWISEYTRDDRLVIQNALSCCGFRSLGDYPSYDLHCFPRAPLPACESRFLLYQQQLLARISGTAFSILAFQLMVMLVALLCSNHIDRLYRTAYPITPKLYTQ</sequence>
<dbReference type="AlphaFoldDB" id="A0A9P6G2V7"/>
<keyword evidence="3 6" id="KW-1133">Transmembrane helix</keyword>
<evidence type="ECO:0000256" key="1">
    <source>
        <dbReference type="ARBA" id="ARBA00004141"/>
    </source>
</evidence>
<feature type="non-terminal residue" evidence="7">
    <location>
        <position position="547"/>
    </location>
</feature>
<organism evidence="7 8">
    <name type="scientific">Lunasporangiospora selenospora</name>
    <dbReference type="NCBI Taxonomy" id="979761"/>
    <lineage>
        <taxon>Eukaryota</taxon>
        <taxon>Fungi</taxon>
        <taxon>Fungi incertae sedis</taxon>
        <taxon>Mucoromycota</taxon>
        <taxon>Mortierellomycotina</taxon>
        <taxon>Mortierellomycetes</taxon>
        <taxon>Mortierellales</taxon>
        <taxon>Mortierellaceae</taxon>
        <taxon>Lunasporangiospora</taxon>
    </lineage>
</organism>
<feature type="compositionally biased region" description="Polar residues" evidence="5">
    <location>
        <begin position="44"/>
        <end position="54"/>
    </location>
</feature>
<evidence type="ECO:0000256" key="3">
    <source>
        <dbReference type="ARBA" id="ARBA00022989"/>
    </source>
</evidence>
<feature type="transmembrane region" description="Helical" evidence="6">
    <location>
        <begin position="334"/>
        <end position="355"/>
    </location>
</feature>
<dbReference type="Pfam" id="PF00335">
    <property type="entry name" value="Tetraspanin"/>
    <property type="match status" value="1"/>
</dbReference>
<name>A0A9P6G2V7_9FUNG</name>
<evidence type="ECO:0000256" key="5">
    <source>
        <dbReference type="SAM" id="MobiDB-lite"/>
    </source>
</evidence>
<feature type="transmembrane region" description="Helical" evidence="6">
    <location>
        <begin position="501"/>
        <end position="526"/>
    </location>
</feature>
<feature type="compositionally biased region" description="Low complexity" evidence="5">
    <location>
        <begin position="55"/>
        <end position="78"/>
    </location>
</feature>
<keyword evidence="4 6" id="KW-0472">Membrane</keyword>
<feature type="transmembrane region" description="Helical" evidence="6">
    <location>
        <begin position="410"/>
        <end position="432"/>
    </location>
</feature>
<feature type="compositionally biased region" description="Polar residues" evidence="5">
    <location>
        <begin position="79"/>
        <end position="106"/>
    </location>
</feature>
<comment type="caution">
    <text evidence="7">The sequence shown here is derived from an EMBL/GenBank/DDBJ whole genome shotgun (WGS) entry which is preliminary data.</text>
</comment>
<gene>
    <name evidence="7" type="ORF">BGW38_002976</name>
</gene>
<accession>A0A9P6G2V7</accession>
<proteinExistence type="predicted"/>
<keyword evidence="8" id="KW-1185">Reference proteome</keyword>
<keyword evidence="2 6" id="KW-0812">Transmembrane</keyword>
<dbReference type="EMBL" id="JAABOA010000209">
    <property type="protein sequence ID" value="KAF9585306.1"/>
    <property type="molecule type" value="Genomic_DNA"/>
</dbReference>